<dbReference type="AlphaFoldDB" id="A0A162GBM6"/>
<dbReference type="Gene3D" id="3.30.1700.10">
    <property type="entry name" value="lpxc deacetylase, domain 2"/>
    <property type="match status" value="1"/>
</dbReference>
<dbReference type="Gene3D" id="3.30.230.20">
    <property type="entry name" value="lpxc deacetylase, domain 1"/>
    <property type="match status" value="1"/>
</dbReference>
<evidence type="ECO:0000256" key="9">
    <source>
        <dbReference type="ARBA" id="ARBA00022833"/>
    </source>
</evidence>
<evidence type="ECO:0000256" key="12">
    <source>
        <dbReference type="HAMAP-Rule" id="MF_00388"/>
    </source>
</evidence>
<dbReference type="EMBL" id="LUKD01000001">
    <property type="protein sequence ID" value="KYG67743.1"/>
    <property type="molecule type" value="Genomic_DNA"/>
</dbReference>
<feature type="binding site" evidence="12">
    <location>
        <position position="78"/>
    </location>
    <ligand>
        <name>Zn(2+)</name>
        <dbReference type="ChEBI" id="CHEBI:29105"/>
    </ligand>
</feature>
<comment type="function">
    <text evidence="2 12">Catalyzes the hydrolysis of UDP-3-O-myristoyl-N-acetylglucosamine to form UDP-3-O-myristoylglucosamine and acetate, the committed step in lipid A biosynthesis.</text>
</comment>
<evidence type="ECO:0000313" key="14">
    <source>
        <dbReference type="Proteomes" id="UP000075799"/>
    </source>
</evidence>
<dbReference type="InterPro" id="IPR011334">
    <property type="entry name" value="UDP-acyl_GlcNac_deAcase_C"/>
</dbReference>
<dbReference type="PANTHER" id="PTHR33694:SF1">
    <property type="entry name" value="UDP-3-O-ACYL-N-ACETYLGLUCOSAMINE DEACETYLASE 1, MITOCHONDRIAL-RELATED"/>
    <property type="match status" value="1"/>
</dbReference>
<dbReference type="InterPro" id="IPR004463">
    <property type="entry name" value="UDP-acyl_GlcNac_deAcase"/>
</dbReference>
<evidence type="ECO:0000256" key="2">
    <source>
        <dbReference type="ARBA" id="ARBA00002923"/>
    </source>
</evidence>
<reference evidence="13 14" key="1">
    <citation type="submission" date="2016-03" db="EMBL/GenBank/DDBJ databases">
        <authorList>
            <person name="Ploux O."/>
        </authorList>
    </citation>
    <scope>NUCLEOTIDE SEQUENCE [LARGE SCALE GENOMIC DNA]</scope>
    <source>
        <strain evidence="13 14">EC13</strain>
    </source>
</reference>
<dbReference type="EC" id="3.5.1.108" evidence="4 12"/>
<keyword evidence="10 12" id="KW-0443">Lipid metabolism</keyword>
<evidence type="ECO:0000256" key="11">
    <source>
        <dbReference type="ARBA" id="ARBA00024535"/>
    </source>
</evidence>
<feature type="binding site" evidence="12">
    <location>
        <position position="239"/>
    </location>
    <ligand>
        <name>Zn(2+)</name>
        <dbReference type="ChEBI" id="CHEBI:29105"/>
    </ligand>
</feature>
<comment type="caution">
    <text evidence="13">The sequence shown here is derived from an EMBL/GenBank/DDBJ whole genome shotgun (WGS) entry which is preliminary data.</text>
</comment>
<evidence type="ECO:0000256" key="1">
    <source>
        <dbReference type="ARBA" id="ARBA00001947"/>
    </source>
</evidence>
<keyword evidence="5 12" id="KW-0444">Lipid biosynthesis</keyword>
<evidence type="ECO:0000256" key="4">
    <source>
        <dbReference type="ARBA" id="ARBA00012745"/>
    </source>
</evidence>
<name>A0A162GBM6_BDEBC</name>
<feature type="binding site" evidence="12">
    <location>
        <position position="235"/>
    </location>
    <ligand>
        <name>Zn(2+)</name>
        <dbReference type="ChEBI" id="CHEBI:29105"/>
    </ligand>
</feature>
<dbReference type="NCBIfam" id="TIGR00325">
    <property type="entry name" value="lpxC"/>
    <property type="match status" value="1"/>
</dbReference>
<dbReference type="HAMAP" id="MF_00388">
    <property type="entry name" value="LpxC"/>
    <property type="match status" value="1"/>
</dbReference>
<comment type="similarity">
    <text evidence="12">Belongs to the LpxC family.</text>
</comment>
<evidence type="ECO:0000313" key="13">
    <source>
        <dbReference type="EMBL" id="KYG67743.1"/>
    </source>
</evidence>
<keyword evidence="9 12" id="KW-0862">Zinc</keyword>
<sequence length="302" mass="33338">MFLQKTIRKKTVVNGIGIHSGDSCTLTFRPAPPDTGVYFIRTDLPGNPSLKVTARNVQATSHQTTIGGAAFSVATIEHCLSALSALRIDNLFIELDGPEIPIGDGSARDFLQALLAVGIVEQDQPRKYCYITEPIYFSEGEKHAYVVPYHGLRLTVTIDFPHPKIGKQTIDIDINEQSFGRDVANARTFGFMKDVEALKARGLAKGGSLDNCIVLDHAEIINPEGLRWADEFVRHKALDALGDLVTLEMPLMGHVVLYKAGHDIMNKLVKKVWDSPTSYRHVELGADISEEVQRYSGWTVPL</sequence>
<comment type="cofactor">
    <cofactor evidence="1 12">
        <name>Zn(2+)</name>
        <dbReference type="ChEBI" id="CHEBI:29105"/>
    </cofactor>
</comment>
<evidence type="ECO:0000256" key="10">
    <source>
        <dbReference type="ARBA" id="ARBA00023098"/>
    </source>
</evidence>
<evidence type="ECO:0000256" key="6">
    <source>
        <dbReference type="ARBA" id="ARBA00022556"/>
    </source>
</evidence>
<dbReference type="InterPro" id="IPR015870">
    <property type="entry name" value="UDP-acyl_N-AcGlcN_deAcase_N"/>
</dbReference>
<keyword evidence="8 12" id="KW-0378">Hydrolase</keyword>
<dbReference type="GO" id="GO:0046872">
    <property type="term" value="F:metal ion binding"/>
    <property type="evidence" value="ECO:0007669"/>
    <property type="project" value="UniProtKB-KW"/>
</dbReference>
<comment type="catalytic activity">
    <reaction evidence="11 12">
        <text>a UDP-3-O-[(3R)-3-hydroxyacyl]-N-acetyl-alpha-D-glucosamine + H2O = a UDP-3-O-[(3R)-3-hydroxyacyl]-alpha-D-glucosamine + acetate</text>
        <dbReference type="Rhea" id="RHEA:67816"/>
        <dbReference type="ChEBI" id="CHEBI:15377"/>
        <dbReference type="ChEBI" id="CHEBI:30089"/>
        <dbReference type="ChEBI" id="CHEBI:137740"/>
        <dbReference type="ChEBI" id="CHEBI:173225"/>
        <dbReference type="EC" id="3.5.1.108"/>
    </reaction>
</comment>
<dbReference type="Proteomes" id="UP000075799">
    <property type="component" value="Unassembled WGS sequence"/>
</dbReference>
<keyword evidence="6 12" id="KW-0441">Lipid A biosynthesis</keyword>
<organism evidence="13 14">
    <name type="scientific">Bdellovibrio bacteriovorus</name>
    <dbReference type="NCBI Taxonomy" id="959"/>
    <lineage>
        <taxon>Bacteria</taxon>
        <taxon>Pseudomonadati</taxon>
        <taxon>Bdellovibrionota</taxon>
        <taxon>Bdellovibrionia</taxon>
        <taxon>Bdellovibrionales</taxon>
        <taxon>Pseudobdellovibrionaceae</taxon>
        <taxon>Bdellovibrio</taxon>
    </lineage>
</organism>
<gene>
    <name evidence="12" type="primary">lpxC</name>
    <name evidence="13" type="ORF">AZI87_00205</name>
</gene>
<evidence type="ECO:0000256" key="7">
    <source>
        <dbReference type="ARBA" id="ARBA00022723"/>
    </source>
</evidence>
<dbReference type="GO" id="GO:0016020">
    <property type="term" value="C:membrane"/>
    <property type="evidence" value="ECO:0007669"/>
    <property type="project" value="GOC"/>
</dbReference>
<dbReference type="InterPro" id="IPR020568">
    <property type="entry name" value="Ribosomal_Su5_D2-typ_SF"/>
</dbReference>
<dbReference type="SUPFAM" id="SSF54211">
    <property type="entry name" value="Ribosomal protein S5 domain 2-like"/>
    <property type="match status" value="2"/>
</dbReference>
<dbReference type="UniPathway" id="UPA00359">
    <property type="reaction ID" value="UER00478"/>
</dbReference>
<dbReference type="GO" id="GO:0009245">
    <property type="term" value="P:lipid A biosynthetic process"/>
    <property type="evidence" value="ECO:0007669"/>
    <property type="project" value="UniProtKB-UniRule"/>
</dbReference>
<dbReference type="GO" id="GO:0103117">
    <property type="term" value="F:UDP-3-O-acyl-N-acetylglucosamine deacetylase activity"/>
    <property type="evidence" value="ECO:0007669"/>
    <property type="project" value="UniProtKB-UniRule"/>
</dbReference>
<evidence type="ECO:0000256" key="5">
    <source>
        <dbReference type="ARBA" id="ARBA00022516"/>
    </source>
</evidence>
<dbReference type="OrthoDB" id="5289346at2"/>
<comment type="pathway">
    <text evidence="3 12">Glycolipid biosynthesis; lipid IV(A) biosynthesis; lipid IV(A) from (3R)-3-hydroxytetradecanoyl-[acyl-carrier-protein] and UDP-N-acetyl-alpha-D-glucosamine: step 2/6.</text>
</comment>
<evidence type="ECO:0000256" key="8">
    <source>
        <dbReference type="ARBA" id="ARBA00022801"/>
    </source>
</evidence>
<protein>
    <recommendedName>
        <fullName evidence="4 12">UDP-3-O-acyl-N-acetylglucosamine deacetylase</fullName>
        <shortName evidence="12">UDP-3-O-acyl-GlcNAc deacetylase</shortName>
        <ecNumber evidence="4 12">3.5.1.108</ecNumber>
    </recommendedName>
    <alternativeName>
        <fullName evidence="12">UDP-3-O-[R-3-hydroxymyristoyl]-N-acetylglucosamine deacetylase</fullName>
    </alternativeName>
</protein>
<accession>A0A162GBM6</accession>
<keyword evidence="7 12" id="KW-0479">Metal-binding</keyword>
<dbReference type="Pfam" id="PF03331">
    <property type="entry name" value="LpxC"/>
    <property type="match status" value="1"/>
</dbReference>
<dbReference type="RefSeq" id="WP_063204449.1">
    <property type="nucleotide sequence ID" value="NZ_LUKD01000001.1"/>
</dbReference>
<evidence type="ECO:0000256" key="3">
    <source>
        <dbReference type="ARBA" id="ARBA00005002"/>
    </source>
</evidence>
<proteinExistence type="inferred from homology"/>
<feature type="active site" description="Proton donor" evidence="12">
    <location>
        <position position="262"/>
    </location>
</feature>
<dbReference type="PANTHER" id="PTHR33694">
    <property type="entry name" value="UDP-3-O-ACYL-N-ACETYLGLUCOSAMINE DEACETYLASE 1, MITOCHONDRIAL-RELATED"/>
    <property type="match status" value="1"/>
</dbReference>